<dbReference type="EMBL" id="JACNJZ010000138">
    <property type="protein sequence ID" value="MBC8318189.1"/>
    <property type="molecule type" value="Genomic_DNA"/>
</dbReference>
<evidence type="ECO:0000256" key="3">
    <source>
        <dbReference type="ARBA" id="ARBA00022676"/>
    </source>
</evidence>
<name>A0A8J6NGE1_9BACT</name>
<dbReference type="GO" id="GO:0016757">
    <property type="term" value="F:glycosyltransferase activity"/>
    <property type="evidence" value="ECO:0007669"/>
    <property type="project" value="UniProtKB-KW"/>
</dbReference>
<sequence length="230" mass="25290">MQKKQRISVIIPSLNEQEVLAATLNTLKNTTVEAILSDGGSSDKTLTIARDMGLKLLSSPPGRASQLNHGAHAATGDIFLFLHADTLLPEGFEDLVQKALEVPGVTAGAFRLSINSDRGIYRLIEAGVHFRSTTLQMPYGDQALFMKRAVFRKAGGFPPLQIMEDYSLVRTLRKQGRIHILQEHVTTSARRWRQQGAIATTIKNQCMIAGFLLGISPGRLARFYSAGKKF</sequence>
<comment type="caution">
    <text evidence="7">The sequence shown here is derived from an EMBL/GenBank/DDBJ whole genome shotgun (WGS) entry which is preliminary data.</text>
</comment>
<dbReference type="NCBIfam" id="TIGR04283">
    <property type="entry name" value="glyco_like_mftF"/>
    <property type="match status" value="1"/>
</dbReference>
<dbReference type="SUPFAM" id="SSF53448">
    <property type="entry name" value="Nucleotide-diphospho-sugar transferases"/>
    <property type="match status" value="1"/>
</dbReference>
<gene>
    <name evidence="7" type="ORF">H8E41_09805</name>
</gene>
<evidence type="ECO:0000256" key="1">
    <source>
        <dbReference type="ARBA" id="ARBA00004236"/>
    </source>
</evidence>
<dbReference type="CDD" id="cd02522">
    <property type="entry name" value="GT_2_like_a"/>
    <property type="match status" value="1"/>
</dbReference>
<proteinExistence type="predicted"/>
<keyword evidence="4" id="KW-0808">Transferase</keyword>
<dbReference type="InterPro" id="IPR001173">
    <property type="entry name" value="Glyco_trans_2-like"/>
</dbReference>
<reference evidence="7 8" key="1">
    <citation type="submission" date="2020-08" db="EMBL/GenBank/DDBJ databases">
        <title>Bridging the membrane lipid divide: bacteria of the FCB group superphylum have the potential to synthesize archaeal ether lipids.</title>
        <authorList>
            <person name="Villanueva L."/>
            <person name="Von Meijenfeldt F.A.B."/>
            <person name="Westbye A.B."/>
            <person name="Yadav S."/>
            <person name="Hopmans E.C."/>
            <person name="Dutilh B.E."/>
            <person name="Sinninghe Damste J.S."/>
        </authorList>
    </citation>
    <scope>NUCLEOTIDE SEQUENCE [LARGE SCALE GENOMIC DNA]</scope>
    <source>
        <strain evidence="7">NIOZ-UU47</strain>
    </source>
</reference>
<evidence type="ECO:0000256" key="2">
    <source>
        <dbReference type="ARBA" id="ARBA00022475"/>
    </source>
</evidence>
<evidence type="ECO:0000313" key="8">
    <source>
        <dbReference type="Proteomes" id="UP000614424"/>
    </source>
</evidence>
<protein>
    <submittedName>
        <fullName evidence="7">TIGR04283 family arsenosugar biosynthesis glycosyltransferase</fullName>
    </submittedName>
</protein>
<evidence type="ECO:0000256" key="5">
    <source>
        <dbReference type="ARBA" id="ARBA00023136"/>
    </source>
</evidence>
<feature type="domain" description="Glycosyltransferase 2-like" evidence="6">
    <location>
        <begin position="8"/>
        <end position="126"/>
    </location>
</feature>
<dbReference type="Pfam" id="PF00535">
    <property type="entry name" value="Glycos_transf_2"/>
    <property type="match status" value="1"/>
</dbReference>
<keyword evidence="3" id="KW-0328">Glycosyltransferase</keyword>
<dbReference type="InterPro" id="IPR029044">
    <property type="entry name" value="Nucleotide-diphossugar_trans"/>
</dbReference>
<dbReference type="PANTHER" id="PTHR43646:SF2">
    <property type="entry name" value="GLYCOSYLTRANSFERASE 2-LIKE DOMAIN-CONTAINING PROTEIN"/>
    <property type="match status" value="1"/>
</dbReference>
<dbReference type="Gene3D" id="3.90.550.10">
    <property type="entry name" value="Spore Coat Polysaccharide Biosynthesis Protein SpsA, Chain A"/>
    <property type="match status" value="1"/>
</dbReference>
<comment type="subcellular location">
    <subcellularLocation>
        <location evidence="1">Cell membrane</location>
    </subcellularLocation>
</comment>
<organism evidence="7 8">
    <name type="scientific">Candidatus Desulfobia pelagia</name>
    <dbReference type="NCBI Taxonomy" id="2841692"/>
    <lineage>
        <taxon>Bacteria</taxon>
        <taxon>Pseudomonadati</taxon>
        <taxon>Thermodesulfobacteriota</taxon>
        <taxon>Desulfobulbia</taxon>
        <taxon>Desulfobulbales</taxon>
        <taxon>Desulfobulbaceae</taxon>
        <taxon>Candidatus Desulfobia</taxon>
    </lineage>
</organism>
<accession>A0A8J6NGE1</accession>
<dbReference type="InterPro" id="IPR026461">
    <property type="entry name" value="Trfase_2_rSAM/seldom_assoc"/>
</dbReference>
<dbReference type="GO" id="GO:0005886">
    <property type="term" value="C:plasma membrane"/>
    <property type="evidence" value="ECO:0007669"/>
    <property type="project" value="UniProtKB-SubCell"/>
</dbReference>
<evidence type="ECO:0000313" key="7">
    <source>
        <dbReference type="EMBL" id="MBC8318189.1"/>
    </source>
</evidence>
<dbReference type="PANTHER" id="PTHR43646">
    <property type="entry name" value="GLYCOSYLTRANSFERASE"/>
    <property type="match status" value="1"/>
</dbReference>
<keyword evidence="5" id="KW-0472">Membrane</keyword>
<keyword evidence="2" id="KW-1003">Cell membrane</keyword>
<dbReference type="Proteomes" id="UP000614424">
    <property type="component" value="Unassembled WGS sequence"/>
</dbReference>
<evidence type="ECO:0000259" key="6">
    <source>
        <dbReference type="Pfam" id="PF00535"/>
    </source>
</evidence>
<evidence type="ECO:0000256" key="4">
    <source>
        <dbReference type="ARBA" id="ARBA00022679"/>
    </source>
</evidence>
<dbReference type="AlphaFoldDB" id="A0A8J6NGE1"/>